<accession>A0A212UHI1</accession>
<organism evidence="2 3">
    <name type="scientific">Hymenobacter gelipurpurascens</name>
    <dbReference type="NCBI Taxonomy" id="89968"/>
    <lineage>
        <taxon>Bacteria</taxon>
        <taxon>Pseudomonadati</taxon>
        <taxon>Bacteroidota</taxon>
        <taxon>Cytophagia</taxon>
        <taxon>Cytophagales</taxon>
        <taxon>Hymenobacteraceae</taxon>
        <taxon>Hymenobacter</taxon>
    </lineage>
</organism>
<name>A0A212UHI1_9BACT</name>
<keyword evidence="1" id="KW-1133">Transmembrane helix</keyword>
<keyword evidence="3" id="KW-1185">Reference proteome</keyword>
<dbReference type="EMBL" id="FYEW01000004">
    <property type="protein sequence ID" value="SNC77695.1"/>
    <property type="molecule type" value="Genomic_DNA"/>
</dbReference>
<evidence type="ECO:0000313" key="2">
    <source>
        <dbReference type="EMBL" id="SNC77695.1"/>
    </source>
</evidence>
<keyword evidence="1" id="KW-0472">Membrane</keyword>
<dbReference type="AlphaFoldDB" id="A0A212UHI1"/>
<evidence type="ECO:0000313" key="3">
    <source>
        <dbReference type="Proteomes" id="UP000198131"/>
    </source>
</evidence>
<reference evidence="3" key="1">
    <citation type="submission" date="2017-06" db="EMBL/GenBank/DDBJ databases">
        <authorList>
            <person name="Varghese N."/>
            <person name="Submissions S."/>
        </authorList>
    </citation>
    <scope>NUCLEOTIDE SEQUENCE [LARGE SCALE GENOMIC DNA]</scope>
    <source>
        <strain evidence="3">DSM 11116</strain>
    </source>
</reference>
<protein>
    <submittedName>
        <fullName evidence="2">Uncharacterized protein</fullName>
    </submittedName>
</protein>
<gene>
    <name evidence="2" type="ORF">SAMN06265337_4296</name>
</gene>
<dbReference type="Proteomes" id="UP000198131">
    <property type="component" value="Unassembled WGS sequence"/>
</dbReference>
<proteinExistence type="predicted"/>
<keyword evidence="1" id="KW-0812">Transmembrane</keyword>
<evidence type="ECO:0000256" key="1">
    <source>
        <dbReference type="SAM" id="Phobius"/>
    </source>
</evidence>
<feature type="transmembrane region" description="Helical" evidence="1">
    <location>
        <begin position="7"/>
        <end position="24"/>
    </location>
</feature>
<sequence>MKRRNGAICFLSAALWILFYYIAFNSSGMNWT</sequence>